<keyword evidence="2 8" id="KW-0808">Transferase</keyword>
<keyword evidence="6 8" id="KW-0342">GTP-binding</keyword>
<keyword evidence="4 8" id="KW-0547">Nucleotide-binding</keyword>
<sequence>MTIANLTLAVLAGGQARRMLGEDKGLIAVAGKPMVQHVLQRLQAQPESTVLISNRNQAEYSKLGYPVFSDEIPDYAGPLAGVCSALQHSNTDYMLVVPCDTPMLPATLAEDMMATLIEHDAEIVIARDNERDHPVIMLLKCTLLDSLHEYLAGGDRKVALWYNKHKMAYCDFGDRAAAFANINTPEQKQQLEQQLLEQNT</sequence>
<feature type="binding site" evidence="8">
    <location>
        <position position="24"/>
    </location>
    <ligand>
        <name>GTP</name>
        <dbReference type="ChEBI" id="CHEBI:37565"/>
    </ligand>
</feature>
<dbReference type="PANTHER" id="PTHR19136">
    <property type="entry name" value="MOLYBDENUM COFACTOR GUANYLYLTRANSFERASE"/>
    <property type="match status" value="1"/>
</dbReference>
<dbReference type="Proteomes" id="UP000501602">
    <property type="component" value="Chromosome"/>
</dbReference>
<evidence type="ECO:0000256" key="8">
    <source>
        <dbReference type="HAMAP-Rule" id="MF_00316"/>
    </source>
</evidence>
<feature type="binding site" evidence="8">
    <location>
        <position position="100"/>
    </location>
    <ligand>
        <name>Mg(2+)</name>
        <dbReference type="ChEBI" id="CHEBI:18420"/>
    </ligand>
</feature>
<feature type="binding site" evidence="8">
    <location>
        <position position="100"/>
    </location>
    <ligand>
        <name>GTP</name>
        <dbReference type="ChEBI" id="CHEBI:37565"/>
    </ligand>
</feature>
<dbReference type="AlphaFoldDB" id="A0A6H1UIH5"/>
<dbReference type="InterPro" id="IPR029044">
    <property type="entry name" value="Nucleotide-diphossugar_trans"/>
</dbReference>
<dbReference type="InterPro" id="IPR013482">
    <property type="entry name" value="Molybde_CF_guanTrfase"/>
</dbReference>
<protein>
    <recommendedName>
        <fullName evidence="8">Molybdenum cofactor guanylyltransferase</fullName>
        <shortName evidence="8">MoCo guanylyltransferase</shortName>
        <ecNumber evidence="8">2.7.7.77</ecNumber>
    </recommendedName>
    <alternativeName>
        <fullName evidence="8">GTP:molybdopterin guanylyltransferase</fullName>
    </alternativeName>
    <alternativeName>
        <fullName evidence="8">Mo-MPT guanylyltransferase</fullName>
    </alternativeName>
    <alternativeName>
        <fullName evidence="8">Molybdopterin guanylyltransferase</fullName>
    </alternativeName>
    <alternativeName>
        <fullName evidence="8">Molybdopterin-guanine dinucleotide synthase</fullName>
        <shortName evidence="8">MGD synthase</shortName>
    </alternativeName>
</protein>
<dbReference type="CDD" id="cd02503">
    <property type="entry name" value="MobA"/>
    <property type="match status" value="1"/>
</dbReference>
<dbReference type="GO" id="GO:0046872">
    <property type="term" value="F:metal ion binding"/>
    <property type="evidence" value="ECO:0007669"/>
    <property type="project" value="UniProtKB-KW"/>
</dbReference>
<evidence type="ECO:0000313" key="11">
    <source>
        <dbReference type="Proteomes" id="UP000501602"/>
    </source>
</evidence>
<comment type="function">
    <text evidence="8">Transfers a GMP moiety from GTP to Mo-molybdopterin (Mo-MPT) cofactor (Moco or molybdenum cofactor) to form Mo-molybdopterin guanine dinucleotide (Mo-MGD) cofactor.</text>
</comment>
<name>A0A6H1UIH5_9GAMM</name>
<keyword evidence="10" id="KW-0548">Nucleotidyltransferase</keyword>
<gene>
    <name evidence="8 10" type="primary">mobA</name>
    <name evidence="10" type="ORF">HER31_14580</name>
</gene>
<keyword evidence="3 8" id="KW-0479">Metal-binding</keyword>
<evidence type="ECO:0000256" key="5">
    <source>
        <dbReference type="ARBA" id="ARBA00022842"/>
    </source>
</evidence>
<dbReference type="NCBIfam" id="TIGR02665">
    <property type="entry name" value="molyb_mobA"/>
    <property type="match status" value="1"/>
</dbReference>
<feature type="binding site" evidence="8">
    <location>
        <position position="70"/>
    </location>
    <ligand>
        <name>GTP</name>
        <dbReference type="ChEBI" id="CHEBI:37565"/>
    </ligand>
</feature>
<dbReference type="KEGG" id="fes:HER31_14580"/>
<keyword evidence="1 8" id="KW-0963">Cytoplasm</keyword>
<reference evidence="10 11" key="1">
    <citation type="submission" date="2020-04" db="EMBL/GenBank/DDBJ databases">
        <title>Ferrimonas sp. S7 isolated from sea water.</title>
        <authorList>
            <person name="Bae S.S."/>
            <person name="Baek K."/>
        </authorList>
    </citation>
    <scope>NUCLEOTIDE SEQUENCE [LARGE SCALE GENOMIC DNA]</scope>
    <source>
        <strain evidence="10 11">S7</strain>
    </source>
</reference>
<comment type="domain">
    <text evidence="8">The N-terminal domain determines nucleotide recognition and specific binding, while the C-terminal domain determines the specific binding to the target protein.</text>
</comment>
<accession>A0A6H1UIH5</accession>
<evidence type="ECO:0000256" key="6">
    <source>
        <dbReference type="ARBA" id="ARBA00023134"/>
    </source>
</evidence>
<keyword evidence="7 8" id="KW-0501">Molybdenum cofactor biosynthesis</keyword>
<evidence type="ECO:0000256" key="4">
    <source>
        <dbReference type="ARBA" id="ARBA00022741"/>
    </source>
</evidence>
<evidence type="ECO:0000259" key="9">
    <source>
        <dbReference type="Pfam" id="PF12804"/>
    </source>
</evidence>
<comment type="catalytic activity">
    <reaction evidence="8">
        <text>Mo-molybdopterin + GTP + H(+) = Mo-molybdopterin guanine dinucleotide + diphosphate</text>
        <dbReference type="Rhea" id="RHEA:34243"/>
        <dbReference type="ChEBI" id="CHEBI:15378"/>
        <dbReference type="ChEBI" id="CHEBI:33019"/>
        <dbReference type="ChEBI" id="CHEBI:37565"/>
        <dbReference type="ChEBI" id="CHEBI:71302"/>
        <dbReference type="ChEBI" id="CHEBI:71310"/>
        <dbReference type="EC" id="2.7.7.77"/>
    </reaction>
</comment>
<dbReference type="GO" id="GO:0005525">
    <property type="term" value="F:GTP binding"/>
    <property type="evidence" value="ECO:0007669"/>
    <property type="project" value="UniProtKB-UniRule"/>
</dbReference>
<dbReference type="InterPro" id="IPR025877">
    <property type="entry name" value="MobA-like_NTP_Trfase"/>
</dbReference>
<dbReference type="HAMAP" id="MF_00316">
    <property type="entry name" value="MobA"/>
    <property type="match status" value="1"/>
</dbReference>
<comment type="subcellular location">
    <subcellularLocation>
        <location evidence="8">Cytoplasm</location>
    </subcellularLocation>
</comment>
<evidence type="ECO:0000256" key="2">
    <source>
        <dbReference type="ARBA" id="ARBA00022679"/>
    </source>
</evidence>
<dbReference type="EMBL" id="CP051180">
    <property type="protein sequence ID" value="QIZ78016.1"/>
    <property type="molecule type" value="Genomic_DNA"/>
</dbReference>
<comment type="subunit">
    <text evidence="8">Monomer.</text>
</comment>
<feature type="binding site" evidence="8">
    <location>
        <begin position="11"/>
        <end position="13"/>
    </location>
    <ligand>
        <name>GTP</name>
        <dbReference type="ChEBI" id="CHEBI:37565"/>
    </ligand>
</feature>
<dbReference type="GO" id="GO:1902758">
    <property type="term" value="P:bis(molybdopterin guanine dinucleotide)molybdenum biosynthetic process"/>
    <property type="evidence" value="ECO:0007669"/>
    <property type="project" value="TreeGrafter"/>
</dbReference>
<proteinExistence type="inferred from homology"/>
<feature type="domain" description="MobA-like NTP transferase" evidence="9">
    <location>
        <begin position="9"/>
        <end position="158"/>
    </location>
</feature>
<comment type="similarity">
    <text evidence="8">Belongs to the MobA family.</text>
</comment>
<dbReference type="SUPFAM" id="SSF53448">
    <property type="entry name" value="Nucleotide-diphospho-sugar transferases"/>
    <property type="match status" value="1"/>
</dbReference>
<dbReference type="PANTHER" id="PTHR19136:SF81">
    <property type="entry name" value="MOLYBDENUM COFACTOR GUANYLYLTRANSFERASE"/>
    <property type="match status" value="1"/>
</dbReference>
<evidence type="ECO:0000256" key="7">
    <source>
        <dbReference type="ARBA" id="ARBA00023150"/>
    </source>
</evidence>
<evidence type="ECO:0000256" key="3">
    <source>
        <dbReference type="ARBA" id="ARBA00022723"/>
    </source>
</evidence>
<dbReference type="EC" id="2.7.7.77" evidence="8"/>
<comment type="caution">
    <text evidence="8">Lacks conserved residue(s) required for the propagation of feature annotation.</text>
</comment>
<comment type="cofactor">
    <cofactor evidence="8">
        <name>Mg(2+)</name>
        <dbReference type="ChEBI" id="CHEBI:18420"/>
    </cofactor>
</comment>
<evidence type="ECO:0000256" key="1">
    <source>
        <dbReference type="ARBA" id="ARBA00022490"/>
    </source>
</evidence>
<dbReference type="Gene3D" id="3.90.550.10">
    <property type="entry name" value="Spore Coat Polysaccharide Biosynthesis Protein SpsA, Chain A"/>
    <property type="match status" value="1"/>
</dbReference>
<keyword evidence="11" id="KW-1185">Reference proteome</keyword>
<organism evidence="10 11">
    <name type="scientific">Ferrimonas lipolytica</name>
    <dbReference type="NCBI Taxonomy" id="2724191"/>
    <lineage>
        <taxon>Bacteria</taxon>
        <taxon>Pseudomonadati</taxon>
        <taxon>Pseudomonadota</taxon>
        <taxon>Gammaproteobacteria</taxon>
        <taxon>Alteromonadales</taxon>
        <taxon>Ferrimonadaceae</taxon>
        <taxon>Ferrimonas</taxon>
    </lineage>
</organism>
<evidence type="ECO:0000313" key="10">
    <source>
        <dbReference type="EMBL" id="QIZ78016.1"/>
    </source>
</evidence>
<dbReference type="RefSeq" id="WP_168661569.1">
    <property type="nucleotide sequence ID" value="NZ_CP051180.1"/>
</dbReference>
<dbReference type="GO" id="GO:0061603">
    <property type="term" value="F:molybdenum cofactor guanylyltransferase activity"/>
    <property type="evidence" value="ECO:0007669"/>
    <property type="project" value="UniProtKB-EC"/>
</dbReference>
<dbReference type="GO" id="GO:0005737">
    <property type="term" value="C:cytoplasm"/>
    <property type="evidence" value="ECO:0007669"/>
    <property type="project" value="UniProtKB-SubCell"/>
</dbReference>
<dbReference type="Pfam" id="PF12804">
    <property type="entry name" value="NTP_transf_3"/>
    <property type="match status" value="1"/>
</dbReference>
<keyword evidence="5 8" id="KW-0460">Magnesium</keyword>